<dbReference type="EnsemblMetazoa" id="G32925.1">
    <property type="protein sequence ID" value="G32925.1:cds"/>
    <property type="gene ID" value="G32925"/>
</dbReference>
<evidence type="ECO:0000259" key="3">
    <source>
        <dbReference type="PROSITE" id="PS50119"/>
    </source>
</evidence>
<keyword evidence="1" id="KW-0479">Metal-binding</keyword>
<dbReference type="OMA" id="LECYNCE"/>
<dbReference type="Gene3D" id="3.30.160.60">
    <property type="entry name" value="Classic Zinc Finger"/>
    <property type="match status" value="1"/>
</dbReference>
<dbReference type="AlphaFoldDB" id="A0A8W8MLH1"/>
<protein>
    <recommendedName>
        <fullName evidence="3">B box-type domain-containing protein</fullName>
    </recommendedName>
</protein>
<dbReference type="GO" id="GO:0008270">
    <property type="term" value="F:zinc ion binding"/>
    <property type="evidence" value="ECO:0007669"/>
    <property type="project" value="UniProtKB-KW"/>
</dbReference>
<evidence type="ECO:0000256" key="1">
    <source>
        <dbReference type="PROSITE-ProRule" id="PRU00024"/>
    </source>
</evidence>
<evidence type="ECO:0000256" key="2">
    <source>
        <dbReference type="SAM" id="MobiDB-lite"/>
    </source>
</evidence>
<keyword evidence="1" id="KW-0862">Zinc</keyword>
<dbReference type="PANTHER" id="PTHR25462">
    <property type="entry name" value="BONUS, ISOFORM C-RELATED"/>
    <property type="match status" value="1"/>
</dbReference>
<feature type="domain" description="B box-type" evidence="3">
    <location>
        <begin position="9"/>
        <end position="55"/>
    </location>
</feature>
<dbReference type="Proteomes" id="UP000005408">
    <property type="component" value="Unassembled WGS sequence"/>
</dbReference>
<dbReference type="OrthoDB" id="6048578at2759"/>
<dbReference type="InterPro" id="IPR000315">
    <property type="entry name" value="Znf_B-box"/>
</dbReference>
<dbReference type="Pfam" id="PF00643">
    <property type="entry name" value="zf-B_box"/>
    <property type="match status" value="1"/>
</dbReference>
<dbReference type="InterPro" id="IPR047153">
    <property type="entry name" value="TRIM45/56/19-like"/>
</dbReference>
<sequence>MAKTSSSAQHYLECYNCEENPAKFLCKMCQGYLCEPCKREHGKKKITRNHEIVSLTSNNEDMVDLLYCTRHTKKKLECYCNRCKKPVCTDCIIQSHNGHSVKSLSTFYKELTDHFKQEKEEIENVLLPKHMELLAKEKEKRSAFTKKANEIQMKIDAHTQSVVVMVKNSGKQIVESLRNAEKDGLREMDKFTESIEEKINQLQLMRIQISAKIEAKPDVSIFKPIYTNNLKRFQSLPTSADYTLTDFQPHNVNNELSLGIPPVLDSYRYSNRLRNVKGTWKQGTSADDCGIDYGRKRESRRRTPNMSYGSQSLPDLSKY</sequence>
<dbReference type="CDD" id="cd19757">
    <property type="entry name" value="Bbox1"/>
    <property type="match status" value="1"/>
</dbReference>
<keyword evidence="1" id="KW-0863">Zinc-finger</keyword>
<name>A0A8W8MLH1_MAGGI</name>
<organism evidence="4 5">
    <name type="scientific">Magallana gigas</name>
    <name type="common">Pacific oyster</name>
    <name type="synonym">Crassostrea gigas</name>
    <dbReference type="NCBI Taxonomy" id="29159"/>
    <lineage>
        <taxon>Eukaryota</taxon>
        <taxon>Metazoa</taxon>
        <taxon>Spiralia</taxon>
        <taxon>Lophotrochozoa</taxon>
        <taxon>Mollusca</taxon>
        <taxon>Bivalvia</taxon>
        <taxon>Autobranchia</taxon>
        <taxon>Pteriomorphia</taxon>
        <taxon>Ostreida</taxon>
        <taxon>Ostreoidea</taxon>
        <taxon>Ostreidae</taxon>
        <taxon>Magallana</taxon>
    </lineage>
</organism>
<evidence type="ECO:0000313" key="4">
    <source>
        <dbReference type="EnsemblMetazoa" id="G32925.1:cds"/>
    </source>
</evidence>
<reference evidence="4" key="1">
    <citation type="submission" date="2022-08" db="UniProtKB">
        <authorList>
            <consortium name="EnsemblMetazoa"/>
        </authorList>
    </citation>
    <scope>IDENTIFICATION</scope>
    <source>
        <strain evidence="4">05x7-T-G4-1.051#20</strain>
    </source>
</reference>
<proteinExistence type="predicted"/>
<dbReference type="SUPFAM" id="SSF57845">
    <property type="entry name" value="B-box zinc-binding domain"/>
    <property type="match status" value="1"/>
</dbReference>
<dbReference type="SMART" id="SM00336">
    <property type="entry name" value="BBOX"/>
    <property type="match status" value="2"/>
</dbReference>
<dbReference type="PROSITE" id="PS50119">
    <property type="entry name" value="ZF_BBOX"/>
    <property type="match status" value="2"/>
</dbReference>
<evidence type="ECO:0000313" key="5">
    <source>
        <dbReference type="Proteomes" id="UP000005408"/>
    </source>
</evidence>
<keyword evidence="5" id="KW-1185">Reference proteome</keyword>
<feature type="compositionally biased region" description="Polar residues" evidence="2">
    <location>
        <begin position="304"/>
        <end position="319"/>
    </location>
</feature>
<accession>A0A8W8MLH1</accession>
<feature type="domain" description="B box-type" evidence="3">
    <location>
        <begin position="63"/>
        <end position="104"/>
    </location>
</feature>
<feature type="region of interest" description="Disordered" evidence="2">
    <location>
        <begin position="281"/>
        <end position="319"/>
    </location>
</feature>
<dbReference type="PANTHER" id="PTHR25462:SF296">
    <property type="entry name" value="MEIOTIC P26, ISOFORM F"/>
    <property type="match status" value="1"/>
</dbReference>